<sequence>MRWQVLPGQRPGALAMPTWTGLRGKLFHVASGGGRRLDDVTPGSTDGTTWMGGPATGTTVLPTGTQQMWQNEYFWLDGSVTLHQNEQGADYNLFAQASRLDQVTDDVATPPDAGAGIVRYGLVRDTGGDTAPVPQYLTRARPADPATVPQRSRVTPPPH</sequence>
<name>D9W835_9ACTN</name>
<evidence type="ECO:0000313" key="3">
    <source>
        <dbReference type="Proteomes" id="UP000003963"/>
    </source>
</evidence>
<dbReference type="STRING" id="457427.SSOG_00281"/>
<gene>
    <name evidence="2" type="ORF">SSOG_00281</name>
</gene>
<dbReference type="EMBL" id="GG657754">
    <property type="protein sequence ID" value="EFL20569.1"/>
    <property type="molecule type" value="Genomic_DNA"/>
</dbReference>
<reference evidence="2 3" key="1">
    <citation type="submission" date="2009-02" db="EMBL/GenBank/DDBJ databases">
        <title>Annotation of Streptomyces hygroscopicus strain ATCC 53653.</title>
        <authorList>
            <consortium name="The Broad Institute Genome Sequencing Platform"/>
            <consortium name="Broad Institute Microbial Sequencing Center"/>
            <person name="Fischbach M."/>
            <person name="Godfrey P."/>
            <person name="Ward D."/>
            <person name="Young S."/>
            <person name="Zeng Q."/>
            <person name="Koehrsen M."/>
            <person name="Alvarado L."/>
            <person name="Berlin A.M."/>
            <person name="Bochicchio J."/>
            <person name="Borenstein D."/>
            <person name="Chapman S.B."/>
            <person name="Chen Z."/>
            <person name="Engels R."/>
            <person name="Freedman E."/>
            <person name="Gellesch M."/>
            <person name="Goldberg J."/>
            <person name="Griggs A."/>
            <person name="Gujja S."/>
            <person name="Heilman E.R."/>
            <person name="Heiman D.I."/>
            <person name="Hepburn T.A."/>
            <person name="Howarth C."/>
            <person name="Jen D."/>
            <person name="Larson L."/>
            <person name="Lewis B."/>
            <person name="Mehta T."/>
            <person name="Park D."/>
            <person name="Pearson M."/>
            <person name="Richards J."/>
            <person name="Roberts A."/>
            <person name="Saif S."/>
            <person name="Shea T.D."/>
            <person name="Shenoy N."/>
            <person name="Sisk P."/>
            <person name="Stolte C."/>
            <person name="Sykes S.N."/>
            <person name="Thomson T."/>
            <person name="Walk T."/>
            <person name="White J."/>
            <person name="Yandava C."/>
            <person name="Straight P."/>
            <person name="Clardy J."/>
            <person name="Hung D."/>
            <person name="Kolter R."/>
            <person name="Mekalanos J."/>
            <person name="Walker S."/>
            <person name="Walsh C.T."/>
            <person name="Wieland-Brown L.C."/>
            <person name="Haas B."/>
            <person name="Nusbaum C."/>
            <person name="Birren B."/>
        </authorList>
    </citation>
    <scope>NUCLEOTIDE SEQUENCE [LARGE SCALE GENOMIC DNA]</scope>
    <source>
        <strain evidence="2 3">ATCC 53653</strain>
    </source>
</reference>
<protein>
    <submittedName>
        <fullName evidence="2">Putative RNA polymerase ECF-subfamily sigma factor</fullName>
    </submittedName>
</protein>
<keyword evidence="3" id="KW-1185">Reference proteome</keyword>
<dbReference type="AlphaFoldDB" id="D9W835"/>
<evidence type="ECO:0000313" key="2">
    <source>
        <dbReference type="EMBL" id="EFL20569.1"/>
    </source>
</evidence>
<proteinExistence type="predicted"/>
<dbReference type="HOGENOM" id="CLU_1659757_0_0_11"/>
<evidence type="ECO:0000256" key="1">
    <source>
        <dbReference type="SAM" id="MobiDB-lite"/>
    </source>
</evidence>
<dbReference type="Proteomes" id="UP000003963">
    <property type="component" value="Unassembled WGS sequence"/>
</dbReference>
<accession>D9W835</accession>
<feature type="region of interest" description="Disordered" evidence="1">
    <location>
        <begin position="127"/>
        <end position="159"/>
    </location>
</feature>
<organism evidence="2 3">
    <name type="scientific">Streptomyces himastatinicus ATCC 53653</name>
    <dbReference type="NCBI Taxonomy" id="457427"/>
    <lineage>
        <taxon>Bacteria</taxon>
        <taxon>Bacillati</taxon>
        <taxon>Actinomycetota</taxon>
        <taxon>Actinomycetes</taxon>
        <taxon>Kitasatosporales</taxon>
        <taxon>Streptomycetaceae</taxon>
        <taxon>Streptomyces</taxon>
        <taxon>Streptomyces violaceusniger group</taxon>
    </lineage>
</organism>